<protein>
    <recommendedName>
        <fullName evidence="1">Replication-associated protein ORF2/G2P domain-containing protein</fullName>
    </recommendedName>
</protein>
<keyword evidence="3" id="KW-1185">Reference proteome</keyword>
<organism evidence="2 3">
    <name type="scientific">Sphingomonas ursincola</name>
    <dbReference type="NCBI Taxonomy" id="56361"/>
    <lineage>
        <taxon>Bacteria</taxon>
        <taxon>Pseudomonadati</taxon>
        <taxon>Pseudomonadota</taxon>
        <taxon>Alphaproteobacteria</taxon>
        <taxon>Sphingomonadales</taxon>
        <taxon>Sphingomonadaceae</taxon>
        <taxon>Sphingomonas</taxon>
    </lineage>
</organism>
<dbReference type="RefSeq" id="WP_181267574.1">
    <property type="nucleotide sequence ID" value="NZ_BAAAGB010000001.1"/>
</dbReference>
<proteinExistence type="predicted"/>
<feature type="domain" description="Replication-associated protein ORF2/G2P" evidence="1">
    <location>
        <begin position="20"/>
        <end position="63"/>
    </location>
</feature>
<evidence type="ECO:0000259" key="1">
    <source>
        <dbReference type="Pfam" id="PF23343"/>
    </source>
</evidence>
<dbReference type="Pfam" id="PF23343">
    <property type="entry name" value="REP_ORF2-G2P"/>
    <property type="match status" value="1"/>
</dbReference>
<evidence type="ECO:0000313" key="2">
    <source>
        <dbReference type="EMBL" id="MBA1374956.1"/>
    </source>
</evidence>
<reference evidence="2 3" key="1">
    <citation type="journal article" date="1994" name="Int. J. Syst. Bacteriol.">
        <title>Phylogenetic positions of novel aerobic, bacteriochlorophyll a-containing bacteria and description of Roseococcus thiosulfatophilus gen. nov., sp. nov., Erythromicrobium ramosum gen. nov., sp. nov., and Erythrobacter litoralis sp. nov.</title>
        <authorList>
            <person name="Yurkov V."/>
            <person name="Stackebrandt E."/>
            <person name="Holmes A."/>
            <person name="Fuerst J.A."/>
            <person name="Hugenholtz P."/>
            <person name="Golecki J."/>
            <person name="Gad'on N."/>
            <person name="Gorlenko V.M."/>
            <person name="Kompantseva E.I."/>
            <person name="Drews G."/>
        </authorList>
    </citation>
    <scope>NUCLEOTIDE SEQUENCE [LARGE SCALE GENOMIC DNA]</scope>
    <source>
        <strain evidence="2 3">KR-99</strain>
    </source>
</reference>
<dbReference type="EMBL" id="VDES01000002">
    <property type="protein sequence ID" value="MBA1374956.1"/>
    <property type="molecule type" value="Genomic_DNA"/>
</dbReference>
<dbReference type="AlphaFoldDB" id="A0A7V8REH4"/>
<name>A0A7V8REH4_9SPHN</name>
<evidence type="ECO:0000313" key="3">
    <source>
        <dbReference type="Proteomes" id="UP000589292"/>
    </source>
</evidence>
<dbReference type="InterPro" id="IPR056906">
    <property type="entry name" value="ORF2/G2P_dom"/>
</dbReference>
<comment type="caution">
    <text evidence="2">The sequence shown here is derived from an EMBL/GenBank/DDBJ whole genome shotgun (WGS) entry which is preliminary data.</text>
</comment>
<gene>
    <name evidence="2" type="ORF">FG486_11455</name>
</gene>
<accession>A0A7V8REH4</accession>
<sequence length="160" mass="18112">MTAHWQKGGVDARDCCTATGEFIKRARDWMRRHGYRLGWAWVQEYGQGYGAHAHMLLHVPPELAPLFAPMPLRWAKDILPGAYIKGVIDTKPIRGASSAYSEPDLYWANLRTKLHYMMKAAPPELEAVLGIQGWGDKPWGQYCTVHGKRAAEAQWLRKPG</sequence>
<dbReference type="Proteomes" id="UP000589292">
    <property type="component" value="Unassembled WGS sequence"/>
</dbReference>